<dbReference type="PANTHER" id="PTHR43491:SF2">
    <property type="entry name" value="UDP-N-ACETYL-D-MANNOSAMINE DEHYDROGENASE"/>
    <property type="match status" value="1"/>
</dbReference>
<dbReference type="NCBIfam" id="TIGR03026">
    <property type="entry name" value="NDP-sugDHase"/>
    <property type="match status" value="1"/>
</dbReference>
<dbReference type="SUPFAM" id="SSF51735">
    <property type="entry name" value="NAD(P)-binding Rossmann-fold domains"/>
    <property type="match status" value="1"/>
</dbReference>
<comment type="caution">
    <text evidence="6">The sequence shown here is derived from an EMBL/GenBank/DDBJ whole genome shotgun (WGS) entry which is preliminary data.</text>
</comment>
<dbReference type="Pfam" id="PF03720">
    <property type="entry name" value="UDPG_MGDP_dh_C"/>
    <property type="match status" value="1"/>
</dbReference>
<gene>
    <name evidence="6" type="ORF">GCM10010420_42280</name>
</gene>
<dbReference type="InterPro" id="IPR036291">
    <property type="entry name" value="NAD(P)-bd_dom_sf"/>
</dbReference>
<dbReference type="InterPro" id="IPR014027">
    <property type="entry name" value="UDP-Glc/GDP-Man_DH_C"/>
</dbReference>
<dbReference type="InterPro" id="IPR014026">
    <property type="entry name" value="UDP-Glc/GDP-Man_DH_dimer"/>
</dbReference>
<dbReference type="InterPro" id="IPR001732">
    <property type="entry name" value="UDP-Glc/GDP-Man_DH_N"/>
</dbReference>
<dbReference type="Gene3D" id="3.40.50.720">
    <property type="entry name" value="NAD(P)-binding Rossmann-like Domain"/>
    <property type="match status" value="2"/>
</dbReference>
<evidence type="ECO:0000256" key="1">
    <source>
        <dbReference type="ARBA" id="ARBA00006601"/>
    </source>
</evidence>
<keyword evidence="2" id="KW-0560">Oxidoreductase</keyword>
<evidence type="ECO:0000256" key="3">
    <source>
        <dbReference type="ARBA" id="ARBA00023027"/>
    </source>
</evidence>
<accession>A0ABP5VQI1</accession>
<dbReference type="SUPFAM" id="SSF48179">
    <property type="entry name" value="6-phosphogluconate dehydrogenase C-terminal domain-like"/>
    <property type="match status" value="1"/>
</dbReference>
<dbReference type="EMBL" id="BAAATJ010000022">
    <property type="protein sequence ID" value="GAA2409398.1"/>
    <property type="molecule type" value="Genomic_DNA"/>
</dbReference>
<comment type="similarity">
    <text evidence="1 4">Belongs to the UDP-glucose/GDP-mannose dehydrogenase family.</text>
</comment>
<dbReference type="InterPro" id="IPR036220">
    <property type="entry name" value="UDP-Glc/GDP-Man_DH_C_sf"/>
</dbReference>
<evidence type="ECO:0000313" key="7">
    <source>
        <dbReference type="Proteomes" id="UP001500058"/>
    </source>
</evidence>
<reference evidence="7" key="1">
    <citation type="journal article" date="2019" name="Int. J. Syst. Evol. Microbiol.">
        <title>The Global Catalogue of Microorganisms (GCM) 10K type strain sequencing project: providing services to taxonomists for standard genome sequencing and annotation.</title>
        <authorList>
            <consortium name="The Broad Institute Genomics Platform"/>
            <consortium name="The Broad Institute Genome Sequencing Center for Infectious Disease"/>
            <person name="Wu L."/>
            <person name="Ma J."/>
        </authorList>
    </citation>
    <scope>NUCLEOTIDE SEQUENCE [LARGE SCALE GENOMIC DNA]</scope>
    <source>
        <strain evidence="7">JCM 6921</strain>
    </source>
</reference>
<evidence type="ECO:0000256" key="4">
    <source>
        <dbReference type="PIRNR" id="PIRNR000124"/>
    </source>
</evidence>
<dbReference type="SUPFAM" id="SSF52413">
    <property type="entry name" value="UDP-glucose/GDP-mannose dehydrogenase C-terminal domain"/>
    <property type="match status" value="1"/>
</dbReference>
<feature type="domain" description="UDP-glucose/GDP-mannose dehydrogenase C-terminal" evidence="5">
    <location>
        <begin position="330"/>
        <end position="430"/>
    </location>
</feature>
<organism evidence="6 7">
    <name type="scientific">Streptomyces glaucosporus</name>
    <dbReference type="NCBI Taxonomy" id="284044"/>
    <lineage>
        <taxon>Bacteria</taxon>
        <taxon>Bacillati</taxon>
        <taxon>Actinomycetota</taxon>
        <taxon>Actinomycetes</taxon>
        <taxon>Kitasatosporales</taxon>
        <taxon>Streptomycetaceae</taxon>
        <taxon>Streptomyces</taxon>
    </lineage>
</organism>
<keyword evidence="7" id="KW-1185">Reference proteome</keyword>
<evidence type="ECO:0000259" key="5">
    <source>
        <dbReference type="SMART" id="SM00984"/>
    </source>
</evidence>
<evidence type="ECO:0000256" key="2">
    <source>
        <dbReference type="ARBA" id="ARBA00023002"/>
    </source>
</evidence>
<protein>
    <submittedName>
        <fullName evidence="6">Nucleotide sugar dehydrogenase</fullName>
    </submittedName>
</protein>
<dbReference type="PIRSF" id="PIRSF500136">
    <property type="entry name" value="UDP_ManNAc_DH"/>
    <property type="match status" value="1"/>
</dbReference>
<dbReference type="Pfam" id="PF03721">
    <property type="entry name" value="UDPG_MGDP_dh_N"/>
    <property type="match status" value="1"/>
</dbReference>
<dbReference type="InterPro" id="IPR028359">
    <property type="entry name" value="UDP_ManNAc/GlcNAc_DH"/>
</dbReference>
<dbReference type="Proteomes" id="UP001500058">
    <property type="component" value="Unassembled WGS sequence"/>
</dbReference>
<dbReference type="SMART" id="SM00984">
    <property type="entry name" value="UDPG_MGDP_dh_C"/>
    <property type="match status" value="1"/>
</dbReference>
<evidence type="ECO:0000313" key="6">
    <source>
        <dbReference type="EMBL" id="GAA2409398.1"/>
    </source>
</evidence>
<sequence length="475" mass="49915">MRFLPDRGDPTVAVIGFGYVGSCVAATLAERGFGVIGIDTDPRLVEELGRRECRFSEHGLAERLFSGLDSGRLRVTTETAEAGAADVVLITVGTPVRDDGSLADEQLRGAALELSGHLRPGQLVVLKSTVPPGTTRDLLAPLLETGGLVAGEDFGLAFTPERLAEGTALRELSTFPIVVGGLTPDCAASAGELWRRALGVDILPMETLEAAELVKLADNWWIDLNIAMANELAKLCALYGADVLDVISAANTIPKGAGNVNILLPGVGVGGSCLTKDPWMVWRTADEHGVRIRTAAVGREVNAGMPEYTAELIIDELIGLGKDPAASTVAVLGLAFKNDTGDLRATPVRGVVEALAAAGVTVRLHDPLVDREAAAALFGTEPEASLDDAVRGADCVAVLALHRDFLGIDFASLPVAEPCLLLDGRAHYPKETIAELRAAGYVYRGIGRGGTPVAGRPARRLSLVRPEEPFYLEAG</sequence>
<dbReference type="InterPro" id="IPR017476">
    <property type="entry name" value="UDP-Glc/GDP-Man"/>
</dbReference>
<proteinExistence type="inferred from homology"/>
<dbReference type="RefSeq" id="WP_344632668.1">
    <property type="nucleotide sequence ID" value="NZ_BAAATJ010000022.1"/>
</dbReference>
<dbReference type="PANTHER" id="PTHR43491">
    <property type="entry name" value="UDP-N-ACETYL-D-MANNOSAMINE DEHYDROGENASE"/>
    <property type="match status" value="1"/>
</dbReference>
<dbReference type="Pfam" id="PF00984">
    <property type="entry name" value="UDPG_MGDP_dh"/>
    <property type="match status" value="1"/>
</dbReference>
<keyword evidence="3" id="KW-0520">NAD</keyword>
<dbReference type="InterPro" id="IPR008927">
    <property type="entry name" value="6-PGluconate_DH-like_C_sf"/>
</dbReference>
<dbReference type="PIRSF" id="PIRSF000124">
    <property type="entry name" value="UDPglc_GDPman_dh"/>
    <property type="match status" value="1"/>
</dbReference>
<name>A0ABP5VQI1_9ACTN</name>